<protein>
    <recommendedName>
        <fullName evidence="3">Pierisin-like domain-containing protein</fullName>
    </recommendedName>
</protein>
<reference evidence="4 5" key="1">
    <citation type="journal article" date="2020" name="Genome Biol. Evol.">
        <title>A new high-quality draft genome assembly of the Chinese cordyceps Ophiocordyceps sinensis.</title>
        <authorList>
            <person name="Shu R."/>
            <person name="Zhang J."/>
            <person name="Meng Q."/>
            <person name="Zhang H."/>
            <person name="Zhou G."/>
            <person name="Li M."/>
            <person name="Wu P."/>
            <person name="Zhao Y."/>
            <person name="Chen C."/>
            <person name="Qin Q."/>
        </authorList>
    </citation>
    <scope>NUCLEOTIDE SEQUENCE [LARGE SCALE GENOMIC DNA]</scope>
    <source>
        <strain evidence="4 5">IOZ07</strain>
    </source>
</reference>
<feature type="region of interest" description="Disordered" evidence="1">
    <location>
        <begin position="275"/>
        <end position="297"/>
    </location>
</feature>
<feature type="compositionally biased region" description="Basic and acidic residues" evidence="1">
    <location>
        <begin position="28"/>
        <end position="38"/>
    </location>
</feature>
<sequence length="423" mass="45307">MRLQALLLAPLMGAYAAPASPVEPLARREKLDGRRDATPAEDAASKTVPDGSTVGVFFRGDSREPSEIFASGFAPQGSDMDLQRHLSLVGGSGYVSLSRSRPAASRYAHGRTGSLSETGHVYVVGPLDVPDGYWIPGVFSRDGAVRVNQEFAAGGAVPGSAVAGAYIFEYGNHVAPSRWIPNAGYAGRETASYSPLDDSCFKKFCSIVSGLANSWVCGGIPPRCAKEAKVCGLGQSDSECEDGERFKYTYHQVPGASRQRNGDVSLEMDRIYVQSLGPRQRGETPGTSTSTTGAPGAVGGDPWWLGIAMDRLRARLFEGLNCPIIVAALKLSIRRSRPKRWLPGQADFDAVRARHGADAAPTRRSDCERAREMVVAASREADAETLPDAKEQVYHKSLESGSRKGKGGGSRPNSFVRYHDELA</sequence>
<keyword evidence="5" id="KW-1185">Reference proteome</keyword>
<keyword evidence="2" id="KW-0732">Signal</keyword>
<name>A0A8H4V6I3_9HYPO</name>
<feature type="chain" id="PRO_5034259056" description="Pierisin-like domain-containing protein" evidence="2">
    <location>
        <begin position="17"/>
        <end position="423"/>
    </location>
</feature>
<dbReference type="AlphaFoldDB" id="A0A8H4V6I3"/>
<dbReference type="Proteomes" id="UP000557566">
    <property type="component" value="Unassembled WGS sequence"/>
</dbReference>
<proteinExistence type="predicted"/>
<feature type="domain" description="Pierisin-like" evidence="3">
    <location>
        <begin position="58"/>
        <end position="184"/>
    </location>
</feature>
<evidence type="ECO:0000256" key="1">
    <source>
        <dbReference type="SAM" id="MobiDB-lite"/>
    </source>
</evidence>
<evidence type="ECO:0000256" key="2">
    <source>
        <dbReference type="SAM" id="SignalP"/>
    </source>
</evidence>
<dbReference type="SUPFAM" id="SSF56399">
    <property type="entry name" value="ADP-ribosylation"/>
    <property type="match status" value="1"/>
</dbReference>
<dbReference type="Pfam" id="PF22596">
    <property type="entry name" value="Scabin-like"/>
    <property type="match status" value="1"/>
</dbReference>
<dbReference type="Gene3D" id="3.90.210.10">
    <property type="entry name" value="Heat-Labile Enterotoxin, subunit A"/>
    <property type="match status" value="1"/>
</dbReference>
<accession>A0A8H4V6I3</accession>
<feature type="signal peptide" evidence="2">
    <location>
        <begin position="1"/>
        <end position="16"/>
    </location>
</feature>
<dbReference type="OrthoDB" id="4928033at2759"/>
<gene>
    <name evidence="4" type="ORF">G6O67_001764</name>
</gene>
<organism evidence="4 5">
    <name type="scientific">Ophiocordyceps sinensis</name>
    <dbReference type="NCBI Taxonomy" id="72228"/>
    <lineage>
        <taxon>Eukaryota</taxon>
        <taxon>Fungi</taxon>
        <taxon>Dikarya</taxon>
        <taxon>Ascomycota</taxon>
        <taxon>Pezizomycotina</taxon>
        <taxon>Sordariomycetes</taxon>
        <taxon>Hypocreomycetidae</taxon>
        <taxon>Hypocreales</taxon>
        <taxon>Ophiocordycipitaceae</taxon>
        <taxon>Ophiocordyceps</taxon>
    </lineage>
</organism>
<feature type="compositionally biased region" description="Low complexity" evidence="1">
    <location>
        <begin position="284"/>
        <end position="295"/>
    </location>
</feature>
<feature type="region of interest" description="Disordered" evidence="1">
    <location>
        <begin position="378"/>
        <end position="423"/>
    </location>
</feature>
<dbReference type="EMBL" id="JAAVMX010000003">
    <property type="protein sequence ID" value="KAF4509823.1"/>
    <property type="molecule type" value="Genomic_DNA"/>
</dbReference>
<evidence type="ECO:0000313" key="5">
    <source>
        <dbReference type="Proteomes" id="UP000557566"/>
    </source>
</evidence>
<feature type="region of interest" description="Disordered" evidence="1">
    <location>
        <begin position="28"/>
        <end position="48"/>
    </location>
</feature>
<feature type="compositionally biased region" description="Basic and acidic residues" evidence="1">
    <location>
        <begin position="379"/>
        <end position="402"/>
    </location>
</feature>
<dbReference type="InterPro" id="IPR054695">
    <property type="entry name" value="Pierisin-like_dom"/>
</dbReference>
<evidence type="ECO:0000259" key="3">
    <source>
        <dbReference type="Pfam" id="PF22596"/>
    </source>
</evidence>
<evidence type="ECO:0000313" key="4">
    <source>
        <dbReference type="EMBL" id="KAF4509823.1"/>
    </source>
</evidence>
<comment type="caution">
    <text evidence="4">The sequence shown here is derived from an EMBL/GenBank/DDBJ whole genome shotgun (WGS) entry which is preliminary data.</text>
</comment>